<dbReference type="eggNOG" id="COG4222">
    <property type="taxonomic scope" value="Bacteria"/>
</dbReference>
<accession>K0VB77</accession>
<dbReference type="SUPFAM" id="SSF63829">
    <property type="entry name" value="Calcium-dependent phosphotriesterase"/>
    <property type="match status" value="1"/>
</dbReference>
<organism evidence="2 3">
    <name type="scientific">Mycolicibacterium vaccae ATCC 25954</name>
    <dbReference type="NCBI Taxonomy" id="1194972"/>
    <lineage>
        <taxon>Bacteria</taxon>
        <taxon>Bacillati</taxon>
        <taxon>Actinomycetota</taxon>
        <taxon>Actinomycetes</taxon>
        <taxon>Mycobacteriales</taxon>
        <taxon>Mycobacteriaceae</taxon>
        <taxon>Mycolicibacterium</taxon>
    </lineage>
</organism>
<evidence type="ECO:0000259" key="1">
    <source>
        <dbReference type="Pfam" id="PF13449"/>
    </source>
</evidence>
<dbReference type="EMBL" id="ALQA01000005">
    <property type="protein sequence ID" value="EJZ12053.1"/>
    <property type="molecule type" value="Genomic_DNA"/>
</dbReference>
<dbReference type="Proteomes" id="UP000006072">
    <property type="component" value="Unassembled WGS sequence"/>
</dbReference>
<comment type="caution">
    <text evidence="2">The sequence shown here is derived from an EMBL/GenBank/DDBJ whole genome shotgun (WGS) entry which is preliminary data.</text>
</comment>
<dbReference type="PANTHER" id="PTHR37957">
    <property type="entry name" value="BLR7070 PROTEIN"/>
    <property type="match status" value="1"/>
</dbReference>
<reference evidence="2 3" key="1">
    <citation type="journal article" date="2012" name="J. Bacteriol.">
        <title>Complete Genome Sequence of Mycobacterium vaccae Type Strain ATCC 25954.</title>
        <authorList>
            <person name="Ho Y.S."/>
            <person name="Adroub S.A."/>
            <person name="Abadi M."/>
            <person name="Al Alwan B."/>
            <person name="Alkhateeb R."/>
            <person name="Gao G."/>
            <person name="Ragab A."/>
            <person name="Ali S."/>
            <person name="van Soolingen D."/>
            <person name="Bitter W."/>
            <person name="Pain A."/>
            <person name="Abdallah A.M."/>
        </authorList>
    </citation>
    <scope>NUCLEOTIDE SEQUENCE [LARGE SCALE GENOMIC DNA]</scope>
    <source>
        <strain evidence="2 3">ATCC 25954</strain>
    </source>
</reference>
<dbReference type="Pfam" id="PF13449">
    <property type="entry name" value="Phytase-like"/>
    <property type="match status" value="1"/>
</dbReference>
<sequence>MEFLGQKTLPHGTTFDGTVVGGLSGITYDPDRRLYYVICDDRSVRGSARFYTVRIALSVSGIRDVKIVDVQSLLDVSGKPFGRDDPDHQPAVIAPDPEGIAFDVARQQLYWSSEGFNTLDPWIRIAGLDGGHRGEFCLPGNLTLSRDQRRGARPNGSLEGLALSPDGRFLYAAMEDPLWEDGDRAHAGGGALIRITKFDVECRKPVAQYGYQVESAPPGTEGNGVSDIVAVSDDVLLVMERAGSRKLKLQVRLFRADLTGATDISGFDSVPSSVPPLPKRPVADLAAIPALGTPDNVEGLTLGPVLPDGRRSMVLVSDDNFSDRQISQFLAFAL</sequence>
<dbReference type="PANTHER" id="PTHR37957:SF1">
    <property type="entry name" value="PHYTASE-LIKE DOMAIN-CONTAINING PROTEIN"/>
    <property type="match status" value="1"/>
</dbReference>
<proteinExistence type="predicted"/>
<name>K0VB77_MYCVA</name>
<evidence type="ECO:0000313" key="3">
    <source>
        <dbReference type="Proteomes" id="UP000006072"/>
    </source>
</evidence>
<dbReference type="AlphaFoldDB" id="K0VB77"/>
<dbReference type="InterPro" id="IPR027372">
    <property type="entry name" value="Phytase-like_dom"/>
</dbReference>
<evidence type="ECO:0000313" key="2">
    <source>
        <dbReference type="EMBL" id="EJZ12053.1"/>
    </source>
</evidence>
<keyword evidence="3" id="KW-1185">Reference proteome</keyword>
<dbReference type="RefSeq" id="WP_003929976.1">
    <property type="nucleotide sequence ID" value="NZ_JH814688.1"/>
</dbReference>
<protein>
    <submittedName>
        <fullName evidence="2">Phytase</fullName>
    </submittedName>
</protein>
<dbReference type="HOGENOM" id="CLU_047242_1_0_11"/>
<feature type="domain" description="Phytase-like" evidence="1">
    <location>
        <begin position="19"/>
        <end position="321"/>
    </location>
</feature>
<gene>
    <name evidence="2" type="ORF">MVAC_03916</name>
</gene>
<dbReference type="PATRIC" id="fig|1194972.3.peg.791"/>